<name>A0AAQ3T069_PASNO</name>
<dbReference type="PANTHER" id="PTHR33116:SF87">
    <property type="entry name" value="OS01G0158850 PROTEIN"/>
    <property type="match status" value="1"/>
</dbReference>
<dbReference type="EMBL" id="CP144747">
    <property type="protein sequence ID" value="WVZ64244.1"/>
    <property type="molecule type" value="Genomic_DNA"/>
</dbReference>
<dbReference type="AlphaFoldDB" id="A0AAQ3T069"/>
<dbReference type="PANTHER" id="PTHR33116">
    <property type="entry name" value="REVERSE TRANSCRIPTASE ZINC-BINDING DOMAIN-CONTAINING PROTEIN-RELATED-RELATED"/>
    <property type="match status" value="1"/>
</dbReference>
<organism evidence="1 2">
    <name type="scientific">Paspalum notatum var. saurae</name>
    <dbReference type="NCBI Taxonomy" id="547442"/>
    <lineage>
        <taxon>Eukaryota</taxon>
        <taxon>Viridiplantae</taxon>
        <taxon>Streptophyta</taxon>
        <taxon>Embryophyta</taxon>
        <taxon>Tracheophyta</taxon>
        <taxon>Spermatophyta</taxon>
        <taxon>Magnoliopsida</taxon>
        <taxon>Liliopsida</taxon>
        <taxon>Poales</taxon>
        <taxon>Poaceae</taxon>
        <taxon>PACMAD clade</taxon>
        <taxon>Panicoideae</taxon>
        <taxon>Andropogonodae</taxon>
        <taxon>Paspaleae</taxon>
        <taxon>Paspalinae</taxon>
        <taxon>Paspalum</taxon>
    </lineage>
</organism>
<reference evidence="1 2" key="1">
    <citation type="submission" date="2024-02" db="EMBL/GenBank/DDBJ databases">
        <title>High-quality chromosome-scale genome assembly of Pensacola bahiagrass (Paspalum notatum Flugge var. saurae).</title>
        <authorList>
            <person name="Vega J.M."/>
            <person name="Podio M."/>
            <person name="Orjuela J."/>
            <person name="Siena L.A."/>
            <person name="Pessino S.C."/>
            <person name="Combes M.C."/>
            <person name="Mariac C."/>
            <person name="Albertini E."/>
            <person name="Pupilli F."/>
            <person name="Ortiz J.P.A."/>
            <person name="Leblanc O."/>
        </authorList>
    </citation>
    <scope>NUCLEOTIDE SEQUENCE [LARGE SCALE GENOMIC DNA]</scope>
    <source>
        <strain evidence="1">R1</strain>
        <tissue evidence="1">Leaf</tissue>
    </source>
</reference>
<evidence type="ECO:0000313" key="2">
    <source>
        <dbReference type="Proteomes" id="UP001341281"/>
    </source>
</evidence>
<gene>
    <name evidence="1" type="ORF">U9M48_013796</name>
</gene>
<dbReference type="Proteomes" id="UP001341281">
    <property type="component" value="Chromosome 03"/>
</dbReference>
<keyword evidence="2" id="KW-1185">Reference proteome</keyword>
<accession>A0AAQ3T069</accession>
<protein>
    <submittedName>
        <fullName evidence="1">Uncharacterized protein</fullName>
    </submittedName>
</protein>
<evidence type="ECO:0000313" key="1">
    <source>
        <dbReference type="EMBL" id="WVZ64244.1"/>
    </source>
</evidence>
<sequence>MKLLLCAFKQLSGLKINFHKSIPMHFRRLSNLDWKGVEERFEKRLSSWKGVLKKLDYFRLRFFWRSDDQKRKYRLAKWSILCQLKDQGGLGIQDLDVKNTALLSKWLFKLLTSDGTWQEILRNKYLNAKPLSWVLWKKGDSHFWASLMKVKDDFLRFGTFTEMGHKFDKWLGNTTLRRQYPCLYNIARHKQTTVAEVFSTSPLNLSWRRTSSETI</sequence>
<proteinExistence type="predicted"/>